<evidence type="ECO:0000256" key="1">
    <source>
        <dbReference type="SAM" id="MobiDB-lite"/>
    </source>
</evidence>
<feature type="region of interest" description="Disordered" evidence="1">
    <location>
        <begin position="142"/>
        <end position="181"/>
    </location>
</feature>
<protein>
    <submittedName>
        <fullName evidence="2">Uncharacterized protein</fullName>
    </submittedName>
</protein>
<accession>A0A182MHQ2</accession>
<dbReference type="VEuPathDB" id="VectorBase:ACUA018543"/>
<feature type="region of interest" description="Disordered" evidence="1">
    <location>
        <begin position="54"/>
        <end position="93"/>
    </location>
</feature>
<feature type="compositionally biased region" description="Basic and acidic residues" evidence="1">
    <location>
        <begin position="142"/>
        <end position="162"/>
    </location>
</feature>
<dbReference type="EMBL" id="AXCM01017299">
    <property type="status" value="NOT_ANNOTATED_CDS"/>
    <property type="molecule type" value="Genomic_DNA"/>
</dbReference>
<feature type="compositionally biased region" description="Low complexity" evidence="1">
    <location>
        <begin position="54"/>
        <end position="70"/>
    </location>
</feature>
<keyword evidence="3" id="KW-1185">Reference proteome</keyword>
<proteinExistence type="predicted"/>
<name>A0A182MHQ2_9DIPT</name>
<evidence type="ECO:0000313" key="3">
    <source>
        <dbReference type="Proteomes" id="UP000075883"/>
    </source>
</evidence>
<reference evidence="3" key="1">
    <citation type="submission" date="2013-09" db="EMBL/GenBank/DDBJ databases">
        <title>The Genome Sequence of Anopheles culicifacies species A.</title>
        <authorList>
            <consortium name="The Broad Institute Genomics Platform"/>
            <person name="Neafsey D.E."/>
            <person name="Besansky N."/>
            <person name="Howell P."/>
            <person name="Walton C."/>
            <person name="Young S.K."/>
            <person name="Zeng Q."/>
            <person name="Gargeya S."/>
            <person name="Fitzgerald M."/>
            <person name="Haas B."/>
            <person name="Abouelleil A."/>
            <person name="Allen A.W."/>
            <person name="Alvarado L."/>
            <person name="Arachchi H.M."/>
            <person name="Berlin A.M."/>
            <person name="Chapman S.B."/>
            <person name="Gainer-Dewar J."/>
            <person name="Goldberg J."/>
            <person name="Griggs A."/>
            <person name="Gujja S."/>
            <person name="Hansen M."/>
            <person name="Howarth C."/>
            <person name="Imamovic A."/>
            <person name="Ireland A."/>
            <person name="Larimer J."/>
            <person name="McCowan C."/>
            <person name="Murphy C."/>
            <person name="Pearson M."/>
            <person name="Poon T.W."/>
            <person name="Priest M."/>
            <person name="Roberts A."/>
            <person name="Saif S."/>
            <person name="Shea T."/>
            <person name="Sisk P."/>
            <person name="Sykes S."/>
            <person name="Wortman J."/>
            <person name="Nusbaum C."/>
            <person name="Birren B."/>
        </authorList>
    </citation>
    <scope>NUCLEOTIDE SEQUENCE [LARGE SCALE GENOMIC DNA]</scope>
    <source>
        <strain evidence="3">A-37</strain>
    </source>
</reference>
<organism evidence="2 3">
    <name type="scientific">Anopheles culicifacies</name>
    <dbReference type="NCBI Taxonomy" id="139723"/>
    <lineage>
        <taxon>Eukaryota</taxon>
        <taxon>Metazoa</taxon>
        <taxon>Ecdysozoa</taxon>
        <taxon>Arthropoda</taxon>
        <taxon>Hexapoda</taxon>
        <taxon>Insecta</taxon>
        <taxon>Pterygota</taxon>
        <taxon>Neoptera</taxon>
        <taxon>Endopterygota</taxon>
        <taxon>Diptera</taxon>
        <taxon>Nematocera</taxon>
        <taxon>Culicoidea</taxon>
        <taxon>Culicidae</taxon>
        <taxon>Anophelinae</taxon>
        <taxon>Anopheles</taxon>
        <taxon>culicifacies species complex</taxon>
    </lineage>
</organism>
<sequence>MTINASSANVNLSAALNSSSASGPGPILLATDLRPASRGGVSVSGAEALIVSNASATASSGSSSTAPSGSKNGEQRERGSPQHHLQHHHQRTAAAAATAAALAVFNASGLSSPLSEPIAGPSGIMGPVQQVPLSLKKEIDWGDDKSSGESSLDFRHAHDSNDKPCQIKLKNEKPYGSKGKSNITPDVSAKLSLCRYATGAFQMEKHLFPRKYSSIWCGWLFMDK</sequence>
<dbReference type="AlphaFoldDB" id="A0A182MHQ2"/>
<dbReference type="STRING" id="139723.A0A182MHQ2"/>
<dbReference type="Proteomes" id="UP000075883">
    <property type="component" value="Unassembled WGS sequence"/>
</dbReference>
<evidence type="ECO:0000313" key="2">
    <source>
        <dbReference type="EnsemblMetazoa" id="ACUA018543-PA"/>
    </source>
</evidence>
<dbReference type="EnsemblMetazoa" id="ACUA018543-RA">
    <property type="protein sequence ID" value="ACUA018543-PA"/>
    <property type="gene ID" value="ACUA018543"/>
</dbReference>
<reference evidence="2" key="2">
    <citation type="submission" date="2020-05" db="UniProtKB">
        <authorList>
            <consortium name="EnsemblMetazoa"/>
        </authorList>
    </citation>
    <scope>IDENTIFICATION</scope>
    <source>
        <strain evidence="2">A-37</strain>
    </source>
</reference>